<keyword evidence="2" id="KW-1185">Reference proteome</keyword>
<protein>
    <submittedName>
        <fullName evidence="1">Uncharacterized protein</fullName>
    </submittedName>
</protein>
<dbReference type="AlphaFoldDB" id="A0A8H5F1G0"/>
<dbReference type="Gene3D" id="2.60.120.620">
    <property type="entry name" value="q2cbj1_9rhob like domain"/>
    <property type="match status" value="1"/>
</dbReference>
<dbReference type="Proteomes" id="UP000541558">
    <property type="component" value="Unassembled WGS sequence"/>
</dbReference>
<name>A0A8H5F1G0_9AGAR</name>
<dbReference type="InterPro" id="IPR008775">
    <property type="entry name" value="Phytyl_CoA_dOase-like"/>
</dbReference>
<proteinExistence type="predicted"/>
<accession>A0A8H5F1G0</accession>
<dbReference type="SUPFAM" id="SSF51197">
    <property type="entry name" value="Clavaminate synthase-like"/>
    <property type="match status" value="1"/>
</dbReference>
<dbReference type="EMBL" id="JAACJK010000171">
    <property type="protein sequence ID" value="KAF5320052.1"/>
    <property type="molecule type" value="Genomic_DNA"/>
</dbReference>
<dbReference type="PANTHER" id="PTHR40470:SF1">
    <property type="entry name" value="PHYTANOYL-COA DIOXYGENASE FAMILY PROTEIN (AFU_ORTHOLOGUE AFUA_2G15850)"/>
    <property type="match status" value="1"/>
</dbReference>
<gene>
    <name evidence="1" type="ORF">D9611_010329</name>
</gene>
<dbReference type="PANTHER" id="PTHR40470">
    <property type="entry name" value="PHYTANOYL-COA DIOXYGENASE FAMILY PROTEIN (AFU_ORTHOLOGUE AFUA_2G15850)"/>
    <property type="match status" value="1"/>
</dbReference>
<evidence type="ECO:0000313" key="2">
    <source>
        <dbReference type="Proteomes" id="UP000541558"/>
    </source>
</evidence>
<dbReference type="Pfam" id="PF05721">
    <property type="entry name" value="PhyH"/>
    <property type="match status" value="1"/>
</dbReference>
<comment type="caution">
    <text evidence="1">The sequence shown here is derived from an EMBL/GenBank/DDBJ whole genome shotgun (WGS) entry which is preliminary data.</text>
</comment>
<organism evidence="1 2">
    <name type="scientific">Ephemerocybe angulata</name>
    <dbReference type="NCBI Taxonomy" id="980116"/>
    <lineage>
        <taxon>Eukaryota</taxon>
        <taxon>Fungi</taxon>
        <taxon>Dikarya</taxon>
        <taxon>Basidiomycota</taxon>
        <taxon>Agaricomycotina</taxon>
        <taxon>Agaricomycetes</taxon>
        <taxon>Agaricomycetidae</taxon>
        <taxon>Agaricales</taxon>
        <taxon>Agaricineae</taxon>
        <taxon>Psathyrellaceae</taxon>
        <taxon>Ephemerocybe</taxon>
    </lineage>
</organism>
<dbReference type="OrthoDB" id="2106152at2759"/>
<evidence type="ECO:0000313" key="1">
    <source>
        <dbReference type="EMBL" id="KAF5320052.1"/>
    </source>
</evidence>
<sequence length="327" mass="37785">MDADVDPSPLLTHSIDKVDAMHFRDLNAIKAYYKTFYDKYGYVVIPSNAPISLIPSYEAFFKLQESCERAISKTRSGEWPHRRTVGKQFPPYGEDNPDSWGVQHLMHFELQEWAFAEWYCSDRVLDAVTLLLGCQREDLQMELFNLLINPTSHDFALRWHRDDVRERASYDEEVHALAKWHTGIQWNTALYHDECLYVVPESHMIPRTQAQRSLSRTQAPPKDPMRMPGAVKVVLEPGDTVFYNSNILHCATYSSATKRATLHACMGNAARGGLNRARNILQHDLKWMKDPWFWQSLPHDTAKRMLDRLIDLQEAQEGQEVSYSLSG</sequence>
<reference evidence="1 2" key="1">
    <citation type="journal article" date="2020" name="ISME J.">
        <title>Uncovering the hidden diversity of litter-decomposition mechanisms in mushroom-forming fungi.</title>
        <authorList>
            <person name="Floudas D."/>
            <person name="Bentzer J."/>
            <person name="Ahren D."/>
            <person name="Johansson T."/>
            <person name="Persson P."/>
            <person name="Tunlid A."/>
        </authorList>
    </citation>
    <scope>NUCLEOTIDE SEQUENCE [LARGE SCALE GENOMIC DNA]</scope>
    <source>
        <strain evidence="1 2">CBS 175.51</strain>
    </source>
</reference>